<dbReference type="AlphaFoldDB" id="A0A1F7FLA8"/>
<evidence type="ECO:0000256" key="4">
    <source>
        <dbReference type="ARBA" id="ARBA00022989"/>
    </source>
</evidence>
<feature type="transmembrane region" description="Helical" evidence="6">
    <location>
        <begin position="52"/>
        <end position="74"/>
    </location>
</feature>
<dbReference type="InterPro" id="IPR005495">
    <property type="entry name" value="LptG/LptF_permease"/>
</dbReference>
<feature type="transmembrane region" description="Helical" evidence="6">
    <location>
        <begin position="350"/>
        <end position="368"/>
    </location>
</feature>
<feature type="transmembrane region" description="Helical" evidence="6">
    <location>
        <begin position="95"/>
        <end position="116"/>
    </location>
</feature>
<keyword evidence="3 6" id="KW-0812">Transmembrane</keyword>
<accession>A0A1F7FLA8</accession>
<proteinExistence type="predicted"/>
<keyword evidence="2" id="KW-1003">Cell membrane</keyword>
<dbReference type="Proteomes" id="UP000179243">
    <property type="component" value="Unassembled WGS sequence"/>
</dbReference>
<evidence type="ECO:0000256" key="5">
    <source>
        <dbReference type="ARBA" id="ARBA00023136"/>
    </source>
</evidence>
<dbReference type="GO" id="GO:0015920">
    <property type="term" value="P:lipopolysaccharide transport"/>
    <property type="evidence" value="ECO:0007669"/>
    <property type="project" value="TreeGrafter"/>
</dbReference>
<organism evidence="7 8">
    <name type="scientific">Candidatus Raymondbacteria bacterium RIFOXYD12_FULL_49_13</name>
    <dbReference type="NCBI Taxonomy" id="1817890"/>
    <lineage>
        <taxon>Bacteria</taxon>
        <taxon>Raymondiibacteriota</taxon>
    </lineage>
</organism>
<dbReference type="GO" id="GO:0043190">
    <property type="term" value="C:ATP-binding cassette (ABC) transporter complex"/>
    <property type="evidence" value="ECO:0007669"/>
    <property type="project" value="TreeGrafter"/>
</dbReference>
<feature type="transmembrane region" description="Helical" evidence="6">
    <location>
        <begin position="405"/>
        <end position="427"/>
    </location>
</feature>
<dbReference type="PANTHER" id="PTHR33529:SF6">
    <property type="entry name" value="YJGP_YJGQ FAMILY PERMEASE"/>
    <property type="match status" value="1"/>
</dbReference>
<reference evidence="7 8" key="1">
    <citation type="journal article" date="2016" name="Nat. Commun.">
        <title>Thousands of microbial genomes shed light on interconnected biogeochemical processes in an aquifer system.</title>
        <authorList>
            <person name="Anantharaman K."/>
            <person name="Brown C.T."/>
            <person name="Hug L.A."/>
            <person name="Sharon I."/>
            <person name="Castelle C.J."/>
            <person name="Probst A.J."/>
            <person name="Thomas B.C."/>
            <person name="Singh A."/>
            <person name="Wilkins M.J."/>
            <person name="Karaoz U."/>
            <person name="Brodie E.L."/>
            <person name="Williams K.H."/>
            <person name="Hubbard S.S."/>
            <person name="Banfield J.F."/>
        </authorList>
    </citation>
    <scope>NUCLEOTIDE SEQUENCE [LARGE SCALE GENOMIC DNA]</scope>
</reference>
<evidence type="ECO:0000256" key="6">
    <source>
        <dbReference type="SAM" id="Phobius"/>
    </source>
</evidence>
<evidence type="ECO:0000313" key="8">
    <source>
        <dbReference type="Proteomes" id="UP000179243"/>
    </source>
</evidence>
<gene>
    <name evidence="7" type="ORF">A2519_14150</name>
</gene>
<evidence type="ECO:0000313" key="7">
    <source>
        <dbReference type="EMBL" id="OGK07266.1"/>
    </source>
</evidence>
<dbReference type="EMBL" id="MFYX01000011">
    <property type="protein sequence ID" value="OGK07266.1"/>
    <property type="molecule type" value="Genomic_DNA"/>
</dbReference>
<keyword evidence="5 6" id="KW-0472">Membrane</keyword>
<feature type="transmembrane region" description="Helical" evidence="6">
    <location>
        <begin position="375"/>
        <end position="393"/>
    </location>
</feature>
<evidence type="ECO:0000256" key="3">
    <source>
        <dbReference type="ARBA" id="ARBA00022692"/>
    </source>
</evidence>
<comment type="subcellular location">
    <subcellularLocation>
        <location evidence="1">Cell membrane</location>
        <topology evidence="1">Multi-pass membrane protein</topology>
    </subcellularLocation>
</comment>
<feature type="transmembrane region" description="Helical" evidence="6">
    <location>
        <begin position="12"/>
        <end position="32"/>
    </location>
</feature>
<dbReference type="PANTHER" id="PTHR33529">
    <property type="entry name" value="SLR0882 PROTEIN-RELATED"/>
    <property type="match status" value="1"/>
</dbReference>
<evidence type="ECO:0000256" key="2">
    <source>
        <dbReference type="ARBA" id="ARBA00022475"/>
    </source>
</evidence>
<keyword evidence="4 6" id="KW-1133">Transmembrane helix</keyword>
<name>A0A1F7FLA8_UNCRA</name>
<protein>
    <recommendedName>
        <fullName evidence="9">Lipopolysaccharide export system permease protein LptF</fullName>
    </recommendedName>
</protein>
<dbReference type="Pfam" id="PF03739">
    <property type="entry name" value="LptF_LptG"/>
    <property type="match status" value="1"/>
</dbReference>
<comment type="caution">
    <text evidence="7">The sequence shown here is derived from an EMBL/GenBank/DDBJ whole genome shotgun (WGS) entry which is preliminary data.</text>
</comment>
<evidence type="ECO:0008006" key="9">
    <source>
        <dbReference type="Google" id="ProtNLM"/>
    </source>
</evidence>
<sequence length="463" mass="53107">MILYRYIIREHIYPFIYALFVITFLFIMDFIVQMIDNILSKGLDPRLVLEMFILNLAWMFALSIPMSVLIAALMAYGRLSSDNEITAMRAAGMNLYRIIFPSFIAALVLGGGLVYFNNNVLPEANHRAAMLYRDVARKRPSAFIREGFIIEDFKGYRIIVGKVDAKQGIMYDVKIFQEEGKNTTLTFARRGAIEYINHGEVIRFVLYDGEIHKEDIEKKGNYFRGNFSKQVIYIDNIDDSFKRSSDKSRGDREMSSQMMLKEIRKYKAEKAAVTRELDTLFGGNMKQTLARVDSSVPAVSLDFTKVQNTAFRRVFEEEKRRYRNLQRRENMILSKDELINKYKVEVHKKYSIPAACPVFILIGAPLGVMARSSGIGVGVAYSIAFFIIYWIFLIGGESLADRLIIPAWAAMWAPNILIGSVGAALIVRMAKEARFISYAWAKRLFRRFFRRPGSATDLSETRP</sequence>
<evidence type="ECO:0000256" key="1">
    <source>
        <dbReference type="ARBA" id="ARBA00004651"/>
    </source>
</evidence>